<name>A0A9P8CFK3_9HELO</name>
<accession>A0A9P8CFK3</accession>
<evidence type="ECO:0000313" key="2">
    <source>
        <dbReference type="EMBL" id="KAG9245248.1"/>
    </source>
</evidence>
<keyword evidence="3" id="KW-1185">Reference proteome</keyword>
<organism evidence="2 3">
    <name type="scientific">Calycina marina</name>
    <dbReference type="NCBI Taxonomy" id="1763456"/>
    <lineage>
        <taxon>Eukaryota</taxon>
        <taxon>Fungi</taxon>
        <taxon>Dikarya</taxon>
        <taxon>Ascomycota</taxon>
        <taxon>Pezizomycotina</taxon>
        <taxon>Leotiomycetes</taxon>
        <taxon>Helotiales</taxon>
        <taxon>Pezizellaceae</taxon>
        <taxon>Calycina</taxon>
    </lineage>
</organism>
<evidence type="ECO:0000256" key="1">
    <source>
        <dbReference type="SAM" id="MobiDB-lite"/>
    </source>
</evidence>
<evidence type="ECO:0000313" key="3">
    <source>
        <dbReference type="Proteomes" id="UP000887226"/>
    </source>
</evidence>
<proteinExistence type="predicted"/>
<dbReference type="Proteomes" id="UP000887226">
    <property type="component" value="Unassembled WGS sequence"/>
</dbReference>
<dbReference type="EMBL" id="MU253857">
    <property type="protein sequence ID" value="KAG9245248.1"/>
    <property type="molecule type" value="Genomic_DNA"/>
</dbReference>
<feature type="region of interest" description="Disordered" evidence="1">
    <location>
        <begin position="183"/>
        <end position="210"/>
    </location>
</feature>
<feature type="region of interest" description="Disordered" evidence="1">
    <location>
        <begin position="1"/>
        <end position="35"/>
    </location>
</feature>
<sequence>MVDETLITPGYSIMETPANDENMRDVASPEDGGAPKKIFPGYLRPSFIHMSRVYEEAQLAEKRRIARGRVSHAFAQQREWIERLKKSDGLIRDREAAHIVAGIDATTTDLFEMSLWDQLAKDRTYIGMENTDMVDSAVQFEKVNDDPELMEVVHAEKGACESMKKADRIAIWTLMQLNSHQCSRKRPHSEISTDNDDEGGKQDEKKRPSKKICSAEIMFV</sequence>
<protein>
    <submittedName>
        <fullName evidence="2">Uncharacterized protein</fullName>
    </submittedName>
</protein>
<gene>
    <name evidence="2" type="ORF">BJ878DRAFT_29681</name>
</gene>
<reference evidence="2" key="1">
    <citation type="journal article" date="2021" name="IMA Fungus">
        <title>Genomic characterization of three marine fungi, including Emericellopsis atlantica sp. nov. with signatures of a generalist lifestyle and marine biomass degradation.</title>
        <authorList>
            <person name="Hagestad O.C."/>
            <person name="Hou L."/>
            <person name="Andersen J.H."/>
            <person name="Hansen E.H."/>
            <person name="Altermark B."/>
            <person name="Li C."/>
            <person name="Kuhnert E."/>
            <person name="Cox R.J."/>
            <person name="Crous P.W."/>
            <person name="Spatafora J.W."/>
            <person name="Lail K."/>
            <person name="Amirebrahimi M."/>
            <person name="Lipzen A."/>
            <person name="Pangilinan J."/>
            <person name="Andreopoulos W."/>
            <person name="Hayes R.D."/>
            <person name="Ng V."/>
            <person name="Grigoriev I.V."/>
            <person name="Jackson S.A."/>
            <person name="Sutton T.D.S."/>
            <person name="Dobson A.D.W."/>
            <person name="Rama T."/>
        </authorList>
    </citation>
    <scope>NUCLEOTIDE SEQUENCE</scope>
    <source>
        <strain evidence="2">TRa3180A</strain>
    </source>
</reference>
<dbReference type="AlphaFoldDB" id="A0A9P8CFK3"/>
<comment type="caution">
    <text evidence="2">The sequence shown here is derived from an EMBL/GenBank/DDBJ whole genome shotgun (WGS) entry which is preliminary data.</text>
</comment>